<evidence type="ECO:0000313" key="3">
    <source>
        <dbReference type="Proteomes" id="UP000186601"/>
    </source>
</evidence>
<evidence type="ECO:0000313" key="2">
    <source>
        <dbReference type="EMBL" id="PSR70863.1"/>
    </source>
</evidence>
<feature type="non-terminal residue" evidence="2">
    <location>
        <position position="1"/>
    </location>
</feature>
<organism evidence="2 3">
    <name type="scientific">Hermanssonia centrifuga</name>
    <dbReference type="NCBI Taxonomy" id="98765"/>
    <lineage>
        <taxon>Eukaryota</taxon>
        <taxon>Fungi</taxon>
        <taxon>Dikarya</taxon>
        <taxon>Basidiomycota</taxon>
        <taxon>Agaricomycotina</taxon>
        <taxon>Agaricomycetes</taxon>
        <taxon>Polyporales</taxon>
        <taxon>Meruliaceae</taxon>
        <taxon>Hermanssonia</taxon>
    </lineage>
</organism>
<sequence>IQCIPRESKSPFCALPSCSTMSANPEDLSYIHRCCVLVDELVSLEWAHLPYDAEGRYDLPLISVRMHRLRDLAEEVYADLEAYPEVPRMPAPCLPFNLGTMELLTRIHAAALPSGPIINIEDTPPVTPIEDVVPLALETEIGSHADVLMCIAREIRDMHQNTAIAIRSMHEDISISKLDLGVLVRTCNRNLALARAHTTHLVKIQGVVHDVAGGVDMLQGAVHDLGNSKRRVCELEGRLRGSARENEHLREKRGRARQGMCEDPLC</sequence>
<dbReference type="Proteomes" id="UP000186601">
    <property type="component" value="Unassembled WGS sequence"/>
</dbReference>
<accession>A0A2R6NES7</accession>
<proteinExistence type="predicted"/>
<dbReference type="EMBL" id="MLYV02001309">
    <property type="protein sequence ID" value="PSR70863.1"/>
    <property type="molecule type" value="Genomic_DNA"/>
</dbReference>
<evidence type="ECO:0000256" key="1">
    <source>
        <dbReference type="SAM" id="MobiDB-lite"/>
    </source>
</evidence>
<name>A0A2R6NES7_9APHY</name>
<dbReference type="AlphaFoldDB" id="A0A2R6NES7"/>
<keyword evidence="3" id="KW-1185">Reference proteome</keyword>
<comment type="caution">
    <text evidence="2">The sequence shown here is derived from an EMBL/GenBank/DDBJ whole genome shotgun (WGS) entry which is preliminary data.</text>
</comment>
<gene>
    <name evidence="2" type="ORF">PHLCEN_2v13304</name>
</gene>
<reference evidence="2 3" key="1">
    <citation type="submission" date="2018-02" db="EMBL/GenBank/DDBJ databases">
        <title>Genome sequence of the basidiomycete white-rot fungus Phlebia centrifuga.</title>
        <authorList>
            <person name="Granchi Z."/>
            <person name="Peng M."/>
            <person name="de Vries R.P."/>
            <person name="Hilden K."/>
            <person name="Makela M.R."/>
            <person name="Grigoriev I."/>
            <person name="Riley R."/>
        </authorList>
    </citation>
    <scope>NUCLEOTIDE SEQUENCE [LARGE SCALE GENOMIC DNA]</scope>
    <source>
        <strain evidence="2 3">FBCC195</strain>
    </source>
</reference>
<feature type="region of interest" description="Disordered" evidence="1">
    <location>
        <begin position="245"/>
        <end position="266"/>
    </location>
</feature>
<protein>
    <submittedName>
        <fullName evidence="2">Uncharacterized protein</fullName>
    </submittedName>
</protein>